<proteinExistence type="predicted"/>
<dbReference type="Proteomes" id="UP000694846">
    <property type="component" value="Unplaced"/>
</dbReference>
<dbReference type="GO" id="GO:0043189">
    <property type="term" value="C:H4/H2A histone acetyltransferase complex"/>
    <property type="evidence" value="ECO:0007669"/>
    <property type="project" value="InterPro"/>
</dbReference>
<dbReference type="GO" id="GO:0006355">
    <property type="term" value="P:regulation of DNA-templated transcription"/>
    <property type="evidence" value="ECO:0007669"/>
    <property type="project" value="InterPro"/>
</dbReference>
<dbReference type="Pfam" id="PF07904">
    <property type="entry name" value="Eaf7"/>
    <property type="match status" value="1"/>
</dbReference>
<feature type="region of interest" description="Disordered" evidence="1">
    <location>
        <begin position="354"/>
        <end position="381"/>
    </location>
</feature>
<accession>A0A2S2R8X3</accession>
<reference evidence="4 5" key="2">
    <citation type="submission" date="2025-04" db="UniProtKB">
        <authorList>
            <consortium name="RefSeq"/>
        </authorList>
    </citation>
    <scope>IDENTIFICATION</scope>
    <source>
        <tissue evidence="4 5">Whole body</tissue>
    </source>
</reference>
<gene>
    <name evidence="2" type="primary">MRGBP</name>
    <name evidence="4 5 6" type="synonym">LOC112681876</name>
    <name evidence="2" type="ORF">g.5208</name>
</gene>
<dbReference type="AlphaFoldDB" id="A0A2S2R8X3"/>
<keyword evidence="3" id="KW-1185">Reference proteome</keyword>
<organism evidence="2">
    <name type="scientific">Sipha flava</name>
    <name type="common">yellow sugarcane aphid</name>
    <dbReference type="NCBI Taxonomy" id="143950"/>
    <lineage>
        <taxon>Eukaryota</taxon>
        <taxon>Metazoa</taxon>
        <taxon>Ecdysozoa</taxon>
        <taxon>Arthropoda</taxon>
        <taxon>Hexapoda</taxon>
        <taxon>Insecta</taxon>
        <taxon>Pterygota</taxon>
        <taxon>Neoptera</taxon>
        <taxon>Paraneoptera</taxon>
        <taxon>Hemiptera</taxon>
        <taxon>Sternorrhyncha</taxon>
        <taxon>Aphidomorpha</taxon>
        <taxon>Aphidoidea</taxon>
        <taxon>Aphididae</taxon>
        <taxon>Sipha</taxon>
    </lineage>
</organism>
<feature type="region of interest" description="Disordered" evidence="1">
    <location>
        <begin position="158"/>
        <end position="177"/>
    </location>
</feature>
<dbReference type="RefSeq" id="XP_025407997.1">
    <property type="nucleotide sequence ID" value="XM_025552212.1"/>
</dbReference>
<dbReference type="InterPro" id="IPR012423">
    <property type="entry name" value="Eaf7/MRGBP"/>
</dbReference>
<evidence type="ECO:0000313" key="6">
    <source>
        <dbReference type="RefSeq" id="XP_025407999.1"/>
    </source>
</evidence>
<dbReference type="GO" id="GO:0005634">
    <property type="term" value="C:nucleus"/>
    <property type="evidence" value="ECO:0007669"/>
    <property type="project" value="InterPro"/>
</dbReference>
<evidence type="ECO:0000256" key="1">
    <source>
        <dbReference type="SAM" id="MobiDB-lite"/>
    </source>
</evidence>
<dbReference type="EMBL" id="GGMS01016619">
    <property type="protein sequence ID" value="MBY85822.1"/>
    <property type="molecule type" value="Transcribed_RNA"/>
</dbReference>
<feature type="compositionally biased region" description="Polar residues" evidence="1">
    <location>
        <begin position="289"/>
        <end position="307"/>
    </location>
</feature>
<sequence length="403" mass="45998">MSYQSAVKAVKSVIDGKSGKAEPVVQSIVPKSFHWNKRTEASLLFNMIGLKPCGMNKHLNVLLIRERMVEELNCYVSTLYIWQYLNIKWDIEVADKFEDICSAATRIVNFNLPAAYGPLILNEIHEMNRKRLYKDRFDEINRGKELVSIKRRKSNSMSSVEISEVGSDEPPARTRRSLRAYDKLYDKDLEDDSSNKKKMLRVNNKSCELNKTKDYKLCNKKSSNRSKELEKNDKVSNISIRKRKSRNVSESSISSDNSKPHTSYKNNLMDLTISDSSSRSITPELLRGKTSNRSITPESISRKSNLRSGDKDLKSKLALEKACIKFDHHVEIILPEIKIERLKSEKQIAAFMESKSKQPVQNKSEANNKVKGKTRGRVTSDFLVVQQSPDVPLGRRSCSNKSS</sequence>
<reference evidence="2" key="1">
    <citation type="submission" date="2018-04" db="EMBL/GenBank/DDBJ databases">
        <title>Transcriptome assembly of Sipha flava.</title>
        <authorList>
            <person name="Scully E.D."/>
            <person name="Geib S.M."/>
            <person name="Palmer N.A."/>
            <person name="Koch K."/>
            <person name="Bradshaw J."/>
            <person name="Heng-Moss T."/>
            <person name="Sarath G."/>
        </authorList>
    </citation>
    <scope>NUCLEOTIDE SEQUENCE</scope>
</reference>
<evidence type="ECO:0000313" key="2">
    <source>
        <dbReference type="EMBL" id="MBY85822.1"/>
    </source>
</evidence>
<dbReference type="RefSeq" id="XP_025407999.1">
    <property type="nucleotide sequence ID" value="XM_025552214.1"/>
</dbReference>
<feature type="compositionally biased region" description="Basic and acidic residues" evidence="1">
    <location>
        <begin position="225"/>
        <end position="234"/>
    </location>
</feature>
<feature type="region of interest" description="Disordered" evidence="1">
    <location>
        <begin position="218"/>
        <end position="266"/>
    </location>
</feature>
<dbReference type="OrthoDB" id="5595141at2759"/>
<evidence type="ECO:0000313" key="5">
    <source>
        <dbReference type="RefSeq" id="XP_025407998.1"/>
    </source>
</evidence>
<evidence type="ECO:0000313" key="4">
    <source>
        <dbReference type="RefSeq" id="XP_025407997.1"/>
    </source>
</evidence>
<feature type="compositionally biased region" description="Low complexity" evidence="1">
    <location>
        <begin position="248"/>
        <end position="257"/>
    </location>
</feature>
<name>A0A2S2R8X3_9HEMI</name>
<protein>
    <submittedName>
        <fullName evidence="2">MRG-binding protein</fullName>
    </submittedName>
    <submittedName>
        <fullName evidence="4 5">Uncharacterized protein LOC112681876</fullName>
    </submittedName>
</protein>
<dbReference type="RefSeq" id="XP_025407998.1">
    <property type="nucleotide sequence ID" value="XM_025552213.1"/>
</dbReference>
<feature type="compositionally biased region" description="Polar residues" evidence="1">
    <location>
        <begin position="357"/>
        <end position="367"/>
    </location>
</feature>
<evidence type="ECO:0000313" key="3">
    <source>
        <dbReference type="Proteomes" id="UP000694846"/>
    </source>
</evidence>
<feature type="region of interest" description="Disordered" evidence="1">
    <location>
        <begin position="279"/>
        <end position="308"/>
    </location>
</feature>